<protein>
    <submittedName>
        <fullName evidence="4">Tetratricopeptide repeat-containing protein</fullName>
    </submittedName>
</protein>
<dbReference type="Gene3D" id="3.30.565.10">
    <property type="entry name" value="Histidine kinase-like ATPase, C-terminal domain"/>
    <property type="match status" value="1"/>
</dbReference>
<dbReference type="Proteomes" id="UP000198705">
    <property type="component" value="Unassembled WGS sequence"/>
</dbReference>
<evidence type="ECO:0000256" key="1">
    <source>
        <dbReference type="PROSITE-ProRule" id="PRU00339"/>
    </source>
</evidence>
<evidence type="ECO:0000313" key="5">
    <source>
        <dbReference type="Proteomes" id="UP000198705"/>
    </source>
</evidence>
<dbReference type="PROSITE" id="PS50293">
    <property type="entry name" value="TPR_REGION"/>
    <property type="match status" value="1"/>
</dbReference>
<feature type="domain" description="Signal transduction histidine kinase internal region" evidence="3">
    <location>
        <begin position="448"/>
        <end position="528"/>
    </location>
</feature>
<dbReference type="OrthoDB" id="6190788at2"/>
<dbReference type="InterPro" id="IPR019734">
    <property type="entry name" value="TPR_rpt"/>
</dbReference>
<keyword evidence="2" id="KW-0472">Membrane</keyword>
<dbReference type="InterPro" id="IPR010559">
    <property type="entry name" value="Sig_transdc_His_kin_internal"/>
</dbReference>
<name>A0A1I5CVR4_9FLAO</name>
<evidence type="ECO:0000256" key="2">
    <source>
        <dbReference type="SAM" id="Phobius"/>
    </source>
</evidence>
<feature type="transmembrane region" description="Helical" evidence="2">
    <location>
        <begin position="397"/>
        <end position="416"/>
    </location>
</feature>
<dbReference type="STRING" id="649333.SAMN04487989_10630"/>
<keyword evidence="2" id="KW-1133">Transmembrane helix</keyword>
<proteinExistence type="predicted"/>
<accession>A0A1I5CVR4</accession>
<dbReference type="AlphaFoldDB" id="A0A1I5CVR4"/>
<reference evidence="5" key="1">
    <citation type="submission" date="2016-10" db="EMBL/GenBank/DDBJ databases">
        <authorList>
            <person name="Varghese N."/>
            <person name="Submissions S."/>
        </authorList>
    </citation>
    <scope>NUCLEOTIDE SEQUENCE [LARGE SCALE GENOMIC DNA]</scope>
    <source>
        <strain evidence="5">DSM 23925</strain>
    </source>
</reference>
<sequence>MKISYTLLFIVLITFSAKSQSKLPDSVLTRISVIKNDSLRTLEYQKLINLYRKSNPDLHFSIVKLHLKELAQDSLKSNYGKLLRELGINYRKQGQLDSSLAYYKKASVIFLKNNDSLNIAKIQSSLANVLKAKGDYPAAITNIKKSIKFFQNFEDKIPQAIVVNKVNLGGIYVSLKDWKNADKFFFEAYSHPFTQNNKSVLSTVSINLAITKNELGLLDEALKYAKQAEQIEKRLTSLANLYNNIGNIYEKKENFKEANNYYQKSLELYRKNNNQNGIIKSFNNLGNNATKWGKYKLAEAYLLKANSLLNEVDNLGSLRYNYEMLTTLYNKKQDYKKSIYYSYLEQKIQDSLFSLDKQKAIAEFEVAYKTEKTEREKNIAKQQLEITRLESIKNRNLFYSALIIASLLILASLFYYSRFKAQKKAEIVTLELKEVQKRLALEKQYKDSELKALKAQMNPHFIFNALNSIQDYIVLNQKDLASDYLGKFADLIRNYLHFSDTGFISIPEEVHNLKLYLELEKLRFEDALDYSFNVDSTANSEGTKIPTMLIQPYVENALKHGLLHKKDNRNLTISISKSSKNIIECVVEDNGIGREKSKAINQKRQILHKSFALKATTERLDLLNYGKEKKIGVKIIDLKENNKAIGTKVVLKIPTIKR</sequence>
<keyword evidence="2" id="KW-0812">Transmembrane</keyword>
<dbReference type="InterPro" id="IPR011990">
    <property type="entry name" value="TPR-like_helical_dom_sf"/>
</dbReference>
<dbReference type="PANTHER" id="PTHR34220:SF7">
    <property type="entry name" value="SENSOR HISTIDINE KINASE YPDA"/>
    <property type="match status" value="1"/>
</dbReference>
<dbReference type="SUPFAM" id="SSF55874">
    <property type="entry name" value="ATPase domain of HSP90 chaperone/DNA topoisomerase II/histidine kinase"/>
    <property type="match status" value="1"/>
</dbReference>
<keyword evidence="5" id="KW-1185">Reference proteome</keyword>
<dbReference type="EMBL" id="FOVN01000006">
    <property type="protein sequence ID" value="SFN91049.1"/>
    <property type="molecule type" value="Genomic_DNA"/>
</dbReference>
<evidence type="ECO:0000313" key="4">
    <source>
        <dbReference type="EMBL" id="SFN91049.1"/>
    </source>
</evidence>
<dbReference type="SUPFAM" id="SSF48452">
    <property type="entry name" value="TPR-like"/>
    <property type="match status" value="2"/>
</dbReference>
<dbReference type="PROSITE" id="PS50005">
    <property type="entry name" value="TPR"/>
    <property type="match status" value="1"/>
</dbReference>
<dbReference type="PANTHER" id="PTHR34220">
    <property type="entry name" value="SENSOR HISTIDINE KINASE YPDA"/>
    <property type="match status" value="1"/>
</dbReference>
<dbReference type="RefSeq" id="WP_092209202.1">
    <property type="nucleotide sequence ID" value="NZ_FOVN01000006.1"/>
</dbReference>
<keyword evidence="1" id="KW-0802">TPR repeat</keyword>
<dbReference type="Gene3D" id="1.25.40.10">
    <property type="entry name" value="Tetratricopeptide repeat domain"/>
    <property type="match status" value="2"/>
</dbReference>
<organism evidence="4 5">
    <name type="scientific">Bizionia echini</name>
    <dbReference type="NCBI Taxonomy" id="649333"/>
    <lineage>
        <taxon>Bacteria</taxon>
        <taxon>Pseudomonadati</taxon>
        <taxon>Bacteroidota</taxon>
        <taxon>Flavobacteriia</taxon>
        <taxon>Flavobacteriales</taxon>
        <taxon>Flavobacteriaceae</taxon>
        <taxon>Bizionia</taxon>
    </lineage>
</organism>
<dbReference type="InterPro" id="IPR036890">
    <property type="entry name" value="HATPase_C_sf"/>
</dbReference>
<gene>
    <name evidence="4" type="ORF">SAMN04487989_10630</name>
</gene>
<dbReference type="Pfam" id="PF06580">
    <property type="entry name" value="His_kinase"/>
    <property type="match status" value="1"/>
</dbReference>
<dbReference type="InterPro" id="IPR050640">
    <property type="entry name" value="Bact_2-comp_sensor_kinase"/>
</dbReference>
<dbReference type="GO" id="GO:0016020">
    <property type="term" value="C:membrane"/>
    <property type="evidence" value="ECO:0007669"/>
    <property type="project" value="InterPro"/>
</dbReference>
<feature type="repeat" description="TPR" evidence="1">
    <location>
        <begin position="239"/>
        <end position="272"/>
    </location>
</feature>
<dbReference type="Pfam" id="PF13424">
    <property type="entry name" value="TPR_12"/>
    <property type="match status" value="2"/>
</dbReference>
<dbReference type="GO" id="GO:0000155">
    <property type="term" value="F:phosphorelay sensor kinase activity"/>
    <property type="evidence" value="ECO:0007669"/>
    <property type="project" value="InterPro"/>
</dbReference>
<evidence type="ECO:0000259" key="3">
    <source>
        <dbReference type="Pfam" id="PF06580"/>
    </source>
</evidence>
<dbReference type="SMART" id="SM00028">
    <property type="entry name" value="TPR"/>
    <property type="match status" value="5"/>
</dbReference>